<protein>
    <submittedName>
        <fullName evidence="1">Uncharacterized protein</fullName>
    </submittedName>
</protein>
<gene>
    <name evidence="1" type="ORF">RDB_LOCUS100979</name>
</gene>
<organism evidence="1 2">
    <name type="scientific">Rhizoctonia solani</name>
    <dbReference type="NCBI Taxonomy" id="456999"/>
    <lineage>
        <taxon>Eukaryota</taxon>
        <taxon>Fungi</taxon>
        <taxon>Dikarya</taxon>
        <taxon>Basidiomycota</taxon>
        <taxon>Agaricomycotina</taxon>
        <taxon>Agaricomycetes</taxon>
        <taxon>Cantharellales</taxon>
        <taxon>Ceratobasidiaceae</taxon>
        <taxon>Rhizoctonia</taxon>
    </lineage>
</organism>
<proteinExistence type="predicted"/>
<dbReference type="Proteomes" id="UP000663850">
    <property type="component" value="Unassembled WGS sequence"/>
</dbReference>
<comment type="caution">
    <text evidence="1">The sequence shown here is derived from an EMBL/GenBank/DDBJ whole genome shotgun (WGS) entry which is preliminary data.</text>
</comment>
<name>A0A8H3HFV0_9AGAM</name>
<reference evidence="1" key="1">
    <citation type="submission" date="2021-01" db="EMBL/GenBank/DDBJ databases">
        <authorList>
            <person name="Kaushik A."/>
        </authorList>
    </citation>
    <scope>NUCLEOTIDE SEQUENCE</scope>
    <source>
        <strain evidence="1">Type strain: AG8-Rh-89/</strain>
    </source>
</reference>
<evidence type="ECO:0000313" key="1">
    <source>
        <dbReference type="EMBL" id="CAE6505598.1"/>
    </source>
</evidence>
<sequence>MPPTRFKPQELQFLRDRLPQWEQLKHRPTQNKNVDQHFKEKARFIHVIIKDFFMRFPERDPSVNDPSSEMFSEEQLATFPEHVCQWFCNNTRTPGGRVTQERRARRNRTHACNVATQRYHQEINQVARQIMAAAPGTKRMSAFNQATTEYLEKLKMEDEAAYDKLFKDAEAIRNAMDLDYAEMNTDVLAKLLTEFPSKLLNEMEEHARALPVHIWCIAAFAIPPSKELATYTLVTDGLSEIRKAVVHEAMVDEFKNWIQDNLGSRATGQVQDAPEMIYPDWQRGSRPNLPIVKDVKSLTTLKLRNWIRTYLNYHYVWQGGKQSVPWKALTSDSLHYFISPSCLPQGVLRLIEPSDMPRSELETWYSWILSGQTGSLSVEQIFQFAAVEPGTNLSPILYINPIIERPPACRLTWTAPEKMYALCVSKEGEAALNKLQWNNLPPARLQEIYTPYSGTIKTLMSNASLPEYKAVAITSLTFFIEQYGPIHTIDTSIQEAYNAYIPQDMDEVSLRSFILNEQLRPAALLEDDPEHVECSLTSFIEVAPSEFVGW</sequence>
<dbReference type="EMBL" id="CAJMWZ010005396">
    <property type="protein sequence ID" value="CAE6505598.1"/>
    <property type="molecule type" value="Genomic_DNA"/>
</dbReference>
<dbReference type="AlphaFoldDB" id="A0A8H3HFV0"/>
<evidence type="ECO:0000313" key="2">
    <source>
        <dbReference type="Proteomes" id="UP000663850"/>
    </source>
</evidence>
<accession>A0A8H3HFV0</accession>